<sequence>MLIINLILVFISTQLVIYSLFILIFSRPRAIYRLEKYLNPVDNTENEEKTNYRLKLKPRKLLNSLGNKLGNLMPIKEYLKKVQQELIRAGLPLKGEEFFLPKV</sequence>
<keyword evidence="3" id="KW-1185">Reference proteome</keyword>
<evidence type="ECO:0000313" key="2">
    <source>
        <dbReference type="EMBL" id="RKD28780.1"/>
    </source>
</evidence>
<reference evidence="2 3" key="1">
    <citation type="submission" date="2016-08" db="EMBL/GenBank/DDBJ databases">
        <title>Novel Firmicutes and Novel Genomes.</title>
        <authorList>
            <person name="Poppleton D.I."/>
            <person name="Gribaldo S."/>
        </authorList>
    </citation>
    <scope>NUCLEOTIDE SEQUENCE [LARGE SCALE GENOMIC DNA]</scope>
    <source>
        <strain evidence="2 3">CTT3</strain>
    </source>
</reference>
<feature type="transmembrane region" description="Helical" evidence="1">
    <location>
        <begin position="6"/>
        <end position="26"/>
    </location>
</feature>
<gene>
    <name evidence="2" type="ORF">BET03_07010</name>
</gene>
<comment type="caution">
    <text evidence="2">The sequence shown here is derived from an EMBL/GenBank/DDBJ whole genome shotgun (WGS) entry which is preliminary data.</text>
</comment>
<organism evidence="2 3">
    <name type="scientific">Thermohalobacter berrensis</name>
    <dbReference type="NCBI Taxonomy" id="99594"/>
    <lineage>
        <taxon>Bacteria</taxon>
        <taxon>Bacillati</taxon>
        <taxon>Bacillota</taxon>
        <taxon>Tissierellia</taxon>
        <taxon>Tissierellales</taxon>
        <taxon>Thermohalobacteraceae</taxon>
        <taxon>Thermohalobacter</taxon>
    </lineage>
</organism>
<keyword evidence="1" id="KW-0812">Transmembrane</keyword>
<keyword evidence="1" id="KW-0472">Membrane</keyword>
<dbReference type="AlphaFoldDB" id="A0A419SU53"/>
<dbReference type="Proteomes" id="UP000284177">
    <property type="component" value="Unassembled WGS sequence"/>
</dbReference>
<evidence type="ECO:0000313" key="3">
    <source>
        <dbReference type="Proteomes" id="UP000284177"/>
    </source>
</evidence>
<accession>A0A419SU53</accession>
<protein>
    <submittedName>
        <fullName evidence="2">Uncharacterized protein</fullName>
    </submittedName>
</protein>
<name>A0A419SU53_9FIRM</name>
<dbReference type="RefSeq" id="WP_120170748.1">
    <property type="nucleotide sequence ID" value="NZ_MCIB01000040.1"/>
</dbReference>
<evidence type="ECO:0000256" key="1">
    <source>
        <dbReference type="SAM" id="Phobius"/>
    </source>
</evidence>
<keyword evidence="1" id="KW-1133">Transmembrane helix</keyword>
<proteinExistence type="predicted"/>
<dbReference type="EMBL" id="MCIB01000040">
    <property type="protein sequence ID" value="RKD28780.1"/>
    <property type="molecule type" value="Genomic_DNA"/>
</dbReference>